<evidence type="ECO:0000256" key="5">
    <source>
        <dbReference type="SAM" id="SignalP"/>
    </source>
</evidence>
<feature type="domain" description="Leucine-rich repeat-containing N-terminal plant-type" evidence="6">
    <location>
        <begin position="36"/>
        <end position="68"/>
    </location>
</feature>
<evidence type="ECO:0000313" key="7">
    <source>
        <dbReference type="EMBL" id="CAL5082095.1"/>
    </source>
</evidence>
<dbReference type="PANTHER" id="PTHR48059:SF23">
    <property type="entry name" value="LEUCINE-RICH REPEAT-CONTAINING N-TERMINAL PLANT-TYPE DOMAIN-CONTAINING PROTEIN"/>
    <property type="match status" value="1"/>
</dbReference>
<dbReference type="Pfam" id="PF13516">
    <property type="entry name" value="LRR_6"/>
    <property type="match status" value="1"/>
</dbReference>
<dbReference type="Gene3D" id="3.80.10.10">
    <property type="entry name" value="Ribonuclease Inhibitor"/>
    <property type="match status" value="1"/>
</dbReference>
<dbReference type="Pfam" id="PF08263">
    <property type="entry name" value="LRRNT_2"/>
    <property type="match status" value="1"/>
</dbReference>
<comment type="subcellular location">
    <subcellularLocation>
        <location evidence="1">Cell envelope</location>
    </subcellularLocation>
</comment>
<evidence type="ECO:0000256" key="2">
    <source>
        <dbReference type="ARBA" id="ARBA00022614"/>
    </source>
</evidence>
<evidence type="ECO:0000259" key="6">
    <source>
        <dbReference type="Pfam" id="PF08263"/>
    </source>
</evidence>
<gene>
    <name evidence="7" type="ORF">URODEC1_LOCUS109078</name>
</gene>
<organism evidence="7 8">
    <name type="scientific">Urochloa decumbens</name>
    <dbReference type="NCBI Taxonomy" id="240449"/>
    <lineage>
        <taxon>Eukaryota</taxon>
        <taxon>Viridiplantae</taxon>
        <taxon>Streptophyta</taxon>
        <taxon>Embryophyta</taxon>
        <taxon>Tracheophyta</taxon>
        <taxon>Spermatophyta</taxon>
        <taxon>Magnoliopsida</taxon>
        <taxon>Liliopsida</taxon>
        <taxon>Poales</taxon>
        <taxon>Poaceae</taxon>
        <taxon>PACMAD clade</taxon>
        <taxon>Panicoideae</taxon>
        <taxon>Panicodae</taxon>
        <taxon>Paniceae</taxon>
        <taxon>Melinidinae</taxon>
        <taxon>Urochloa</taxon>
    </lineage>
</organism>
<feature type="signal peptide" evidence="5">
    <location>
        <begin position="1"/>
        <end position="29"/>
    </location>
</feature>
<name>A0ABC9FUZ1_9POAL</name>
<dbReference type="Proteomes" id="UP001497457">
    <property type="component" value="Chromosome 7b"/>
</dbReference>
<comment type="similarity">
    <text evidence="4">Belongs to the polygalacturonase-inhibiting protein family.</text>
</comment>
<keyword evidence="5" id="KW-0732">Signal</keyword>
<evidence type="ECO:0000256" key="4">
    <source>
        <dbReference type="ARBA" id="ARBA00038043"/>
    </source>
</evidence>
<reference evidence="7" key="1">
    <citation type="submission" date="2024-10" db="EMBL/GenBank/DDBJ databases">
        <authorList>
            <person name="Ryan C."/>
        </authorList>
    </citation>
    <scope>NUCLEOTIDE SEQUENCE [LARGE SCALE GENOMIC DNA]</scope>
</reference>
<proteinExistence type="inferred from homology"/>
<dbReference type="PANTHER" id="PTHR48059">
    <property type="entry name" value="POLYGALACTURONASE INHIBITOR 1"/>
    <property type="match status" value="1"/>
</dbReference>
<evidence type="ECO:0000256" key="3">
    <source>
        <dbReference type="ARBA" id="ARBA00022737"/>
    </source>
</evidence>
<protein>
    <recommendedName>
        <fullName evidence="6">Leucine-rich repeat-containing N-terminal plant-type domain-containing protein</fullName>
    </recommendedName>
</protein>
<keyword evidence="3" id="KW-0677">Repeat</keyword>
<sequence>MPSRTPLVPSTSSLPLLLIIILYSAASHATVTACDPGDRAALLRVKAQLGDPARLSSWRASSANCCAWDPAAVVCGGGASPGSGRVTALALCSLLDVSARVPAALGDLAALEILQIVSVPGLSGPFPATFAGLTRLRDVNINGTSISGAVPASLLAGAANLSTLVIANSKLAGPIPASLSSFFPNLRYLDLSGNLLTGAIPPGLVQHGSFRFLLLSNNRLTGEIPSGYGDAGGEDGLYAIDVSRNQLSGDPSAFLFGITKATARIDLSWNALEFNMTEVEFPHHLRFLDLSHNRITGSVAKSLRDVRLEHFDVSYNQLCGEIPAGRFMAAHGAECYEHNTCLCGAPLPPCNATM</sequence>
<dbReference type="PROSITE" id="PS51257">
    <property type="entry name" value="PROKAR_LIPOPROTEIN"/>
    <property type="match status" value="1"/>
</dbReference>
<dbReference type="InterPro" id="IPR032675">
    <property type="entry name" value="LRR_dom_sf"/>
</dbReference>
<keyword evidence="8" id="KW-1185">Reference proteome</keyword>
<keyword evidence="2" id="KW-0433">Leucine-rich repeat</keyword>
<dbReference type="SUPFAM" id="SSF52058">
    <property type="entry name" value="L domain-like"/>
    <property type="match status" value="1"/>
</dbReference>
<dbReference type="Pfam" id="PF00560">
    <property type="entry name" value="LRR_1"/>
    <property type="match status" value="2"/>
</dbReference>
<dbReference type="EMBL" id="OZ075117">
    <property type="protein sequence ID" value="CAL5082095.1"/>
    <property type="molecule type" value="Genomic_DNA"/>
</dbReference>
<feature type="chain" id="PRO_5044772504" description="Leucine-rich repeat-containing N-terminal plant-type domain-containing protein" evidence="5">
    <location>
        <begin position="30"/>
        <end position="354"/>
    </location>
</feature>
<evidence type="ECO:0000313" key="8">
    <source>
        <dbReference type="Proteomes" id="UP001497457"/>
    </source>
</evidence>
<accession>A0ABC9FUZ1</accession>
<dbReference type="InterPro" id="IPR051848">
    <property type="entry name" value="PGIP"/>
</dbReference>
<dbReference type="AlphaFoldDB" id="A0ABC9FUZ1"/>
<evidence type="ECO:0000256" key="1">
    <source>
        <dbReference type="ARBA" id="ARBA00004196"/>
    </source>
</evidence>
<dbReference type="InterPro" id="IPR013210">
    <property type="entry name" value="LRR_N_plant-typ"/>
</dbReference>
<dbReference type="InterPro" id="IPR001611">
    <property type="entry name" value="Leu-rich_rpt"/>
</dbReference>